<reference evidence="2" key="1">
    <citation type="journal article" date="2021" name="bioRxiv">
        <title>Whole Genome Assembly and Annotation of Northern Wild Rice, Zizania palustris L., Supports a Whole Genome Duplication in the Zizania Genus.</title>
        <authorList>
            <person name="Haas M."/>
            <person name="Kono T."/>
            <person name="Macchietto M."/>
            <person name="Millas R."/>
            <person name="McGilp L."/>
            <person name="Shao M."/>
            <person name="Duquette J."/>
            <person name="Hirsch C.N."/>
            <person name="Kimball J."/>
        </authorList>
    </citation>
    <scope>NUCLEOTIDE SEQUENCE</scope>
    <source>
        <tissue evidence="2">Fresh leaf tissue</tissue>
    </source>
</reference>
<keyword evidence="3" id="KW-1185">Reference proteome</keyword>
<gene>
    <name evidence="2" type="ORF">GUJ93_ZPchr0010g9735</name>
</gene>
<dbReference type="EMBL" id="JAAALK010000082">
    <property type="protein sequence ID" value="KAG8084263.1"/>
    <property type="molecule type" value="Genomic_DNA"/>
</dbReference>
<reference evidence="2" key="2">
    <citation type="submission" date="2021-02" db="EMBL/GenBank/DDBJ databases">
        <authorList>
            <person name="Kimball J.A."/>
            <person name="Haas M.W."/>
            <person name="Macchietto M."/>
            <person name="Kono T."/>
            <person name="Duquette J."/>
            <person name="Shao M."/>
        </authorList>
    </citation>
    <scope>NUCLEOTIDE SEQUENCE</scope>
    <source>
        <tissue evidence="2">Fresh leaf tissue</tissue>
    </source>
</reference>
<sequence length="191" mass="21465">MRLGEFDWCQAVVDDIRDKVDRWKKNRDKATPLVQGCIAFIMIYYVDNLECEDMIADLVSIPRARFFTSAIIEKIASADRDSLSDGRQKREFLAALDLHDKDVDAAIIKMNEAHKEIEEAHQKIVSEIKSIFGDLVASSLNTESPRDARRKRCAERSFGASSPNVKRKSQTPREVSPAHIDGGDDGPEVSS</sequence>
<name>A0A8J5W790_ZIZPA</name>
<dbReference type="OrthoDB" id="694650at2759"/>
<evidence type="ECO:0000256" key="1">
    <source>
        <dbReference type="SAM" id="MobiDB-lite"/>
    </source>
</evidence>
<comment type="caution">
    <text evidence="2">The sequence shown here is derived from an EMBL/GenBank/DDBJ whole genome shotgun (WGS) entry which is preliminary data.</text>
</comment>
<accession>A0A8J5W790</accession>
<feature type="region of interest" description="Disordered" evidence="1">
    <location>
        <begin position="143"/>
        <end position="191"/>
    </location>
</feature>
<organism evidence="2 3">
    <name type="scientific">Zizania palustris</name>
    <name type="common">Northern wild rice</name>
    <dbReference type="NCBI Taxonomy" id="103762"/>
    <lineage>
        <taxon>Eukaryota</taxon>
        <taxon>Viridiplantae</taxon>
        <taxon>Streptophyta</taxon>
        <taxon>Embryophyta</taxon>
        <taxon>Tracheophyta</taxon>
        <taxon>Spermatophyta</taxon>
        <taxon>Magnoliopsida</taxon>
        <taxon>Liliopsida</taxon>
        <taxon>Poales</taxon>
        <taxon>Poaceae</taxon>
        <taxon>BOP clade</taxon>
        <taxon>Oryzoideae</taxon>
        <taxon>Oryzeae</taxon>
        <taxon>Zizaniinae</taxon>
        <taxon>Zizania</taxon>
    </lineage>
</organism>
<evidence type="ECO:0000313" key="2">
    <source>
        <dbReference type="EMBL" id="KAG8084263.1"/>
    </source>
</evidence>
<dbReference type="AlphaFoldDB" id="A0A8J5W790"/>
<proteinExistence type="predicted"/>
<protein>
    <submittedName>
        <fullName evidence="2">Uncharacterized protein</fullName>
    </submittedName>
</protein>
<evidence type="ECO:0000313" key="3">
    <source>
        <dbReference type="Proteomes" id="UP000729402"/>
    </source>
</evidence>
<dbReference type="Proteomes" id="UP000729402">
    <property type="component" value="Unassembled WGS sequence"/>
</dbReference>